<evidence type="ECO:0000313" key="1">
    <source>
        <dbReference type="EMBL" id="MET4756278.1"/>
    </source>
</evidence>
<dbReference type="Proteomes" id="UP001549366">
    <property type="component" value="Unassembled WGS sequence"/>
</dbReference>
<comment type="caution">
    <text evidence="1">The sequence shown here is derived from an EMBL/GenBank/DDBJ whole genome shotgun (WGS) entry which is preliminary data.</text>
</comment>
<protein>
    <submittedName>
        <fullName evidence="1">Uncharacterized protein</fullName>
    </submittedName>
</protein>
<sequence length="42" mass="4896">MNDVFTVYKHRAGYLAVEKICGFPLQRHLLNTHLLLCRIVLV</sequence>
<name>A0ABV2SET8_9GAMM</name>
<accession>A0ABV2SET8</accession>
<organism evidence="1 2">
    <name type="scientific">Endozoicomonas lisbonensis</name>
    <dbReference type="NCBI Taxonomy" id="3120522"/>
    <lineage>
        <taxon>Bacteria</taxon>
        <taxon>Pseudomonadati</taxon>
        <taxon>Pseudomonadota</taxon>
        <taxon>Gammaproteobacteria</taxon>
        <taxon>Oceanospirillales</taxon>
        <taxon>Endozoicomonadaceae</taxon>
        <taxon>Endozoicomonas</taxon>
    </lineage>
</organism>
<proteinExistence type="predicted"/>
<dbReference type="EMBL" id="JBEWTB010000002">
    <property type="protein sequence ID" value="MET4756278.1"/>
    <property type="molecule type" value="Genomic_DNA"/>
</dbReference>
<reference evidence="1 2" key="1">
    <citation type="submission" date="2024-06" db="EMBL/GenBank/DDBJ databases">
        <title>Genomic Encyclopedia of Type Strains, Phase V (KMG-V): Genome sequencing to study the core and pangenomes of soil and plant-associated prokaryotes.</title>
        <authorList>
            <person name="Whitman W."/>
        </authorList>
    </citation>
    <scope>NUCLEOTIDE SEQUENCE [LARGE SCALE GENOMIC DNA]</scope>
    <source>
        <strain evidence="1 2">NE40</strain>
    </source>
</reference>
<keyword evidence="2" id="KW-1185">Reference proteome</keyword>
<evidence type="ECO:0000313" key="2">
    <source>
        <dbReference type="Proteomes" id="UP001549366"/>
    </source>
</evidence>
<gene>
    <name evidence="1" type="ORF">V5J35_001470</name>
</gene>